<accession>A0A653E6A8</accession>
<dbReference type="EC" id="3.6.1.7" evidence="2 5"/>
<gene>
    <name evidence="8" type="primary">acyP</name>
    <name evidence="8" type="ORF">PMYSY11_3094</name>
</gene>
<dbReference type="InterPro" id="IPR036046">
    <property type="entry name" value="Acylphosphatase-like_dom_sf"/>
</dbReference>
<evidence type="ECO:0000256" key="5">
    <source>
        <dbReference type="PROSITE-ProRule" id="PRU00520"/>
    </source>
</evidence>
<dbReference type="Gene3D" id="3.30.70.100">
    <property type="match status" value="1"/>
</dbReference>
<evidence type="ECO:0000259" key="7">
    <source>
        <dbReference type="PROSITE" id="PS51160"/>
    </source>
</evidence>
<feature type="active site" evidence="5">
    <location>
        <position position="38"/>
    </location>
</feature>
<evidence type="ECO:0000256" key="1">
    <source>
        <dbReference type="ARBA" id="ARBA00005614"/>
    </source>
</evidence>
<dbReference type="PANTHER" id="PTHR47268:SF4">
    <property type="entry name" value="ACYLPHOSPHATASE"/>
    <property type="match status" value="1"/>
</dbReference>
<dbReference type="AlphaFoldDB" id="A0A653E6A8"/>
<dbReference type="InterPro" id="IPR020456">
    <property type="entry name" value="Acylphosphatase"/>
</dbReference>
<dbReference type="InterPro" id="IPR001792">
    <property type="entry name" value="Acylphosphatase-like_dom"/>
</dbReference>
<protein>
    <recommendedName>
        <fullName evidence="3 5">acylphosphatase</fullName>
        <ecNumber evidence="2 5">3.6.1.7</ecNumber>
    </recommendedName>
</protein>
<name>A0A653E6A8_9PSED</name>
<organism evidence="8">
    <name type="scientific">Pseudomonas marincola</name>
    <dbReference type="NCBI Taxonomy" id="437900"/>
    <lineage>
        <taxon>Bacteria</taxon>
        <taxon>Pseudomonadati</taxon>
        <taxon>Pseudomonadota</taxon>
        <taxon>Gammaproteobacteria</taxon>
        <taxon>Pseudomonadales</taxon>
        <taxon>Pseudomonadaceae</taxon>
        <taxon>Pseudomonas</taxon>
    </lineage>
</organism>
<proteinExistence type="inferred from homology"/>
<evidence type="ECO:0000313" key="8">
    <source>
        <dbReference type="EMBL" id="VEV98138.1"/>
    </source>
</evidence>
<evidence type="ECO:0000256" key="3">
    <source>
        <dbReference type="ARBA" id="ARBA00015991"/>
    </source>
</evidence>
<dbReference type="NCBIfam" id="NF011014">
    <property type="entry name" value="PRK14442.1"/>
    <property type="match status" value="1"/>
</dbReference>
<evidence type="ECO:0000256" key="6">
    <source>
        <dbReference type="RuleBase" id="RU004168"/>
    </source>
</evidence>
<comment type="catalytic activity">
    <reaction evidence="4 5">
        <text>an acyl phosphate + H2O = a carboxylate + phosphate + H(+)</text>
        <dbReference type="Rhea" id="RHEA:14965"/>
        <dbReference type="ChEBI" id="CHEBI:15377"/>
        <dbReference type="ChEBI" id="CHEBI:15378"/>
        <dbReference type="ChEBI" id="CHEBI:29067"/>
        <dbReference type="ChEBI" id="CHEBI:43474"/>
        <dbReference type="ChEBI" id="CHEBI:59918"/>
        <dbReference type="EC" id="3.6.1.7"/>
    </reaction>
</comment>
<sequence>MAQICMHGFVSGLVQGVGYRQATAEKAEELELNGWTRNLADSRVEVLCEGEQDAVEAFVEWLKQGPQAADVSEVSLTEQPLQGIAGFIVRR</sequence>
<dbReference type="SUPFAM" id="SSF54975">
    <property type="entry name" value="Acylphosphatase/BLUF domain-like"/>
    <property type="match status" value="1"/>
</dbReference>
<dbReference type="PANTHER" id="PTHR47268">
    <property type="entry name" value="ACYLPHOSPHATASE"/>
    <property type="match status" value="1"/>
</dbReference>
<dbReference type="RefSeq" id="WP_150548736.1">
    <property type="nucleotide sequence ID" value="NZ_JBALWF010000003.1"/>
</dbReference>
<keyword evidence="5 8" id="KW-0378">Hydrolase</keyword>
<feature type="active site" evidence="5">
    <location>
        <position position="20"/>
    </location>
</feature>
<evidence type="ECO:0000256" key="2">
    <source>
        <dbReference type="ARBA" id="ARBA00012150"/>
    </source>
</evidence>
<dbReference type="Pfam" id="PF00708">
    <property type="entry name" value="Acylphosphatase"/>
    <property type="match status" value="1"/>
</dbReference>
<evidence type="ECO:0000256" key="4">
    <source>
        <dbReference type="ARBA" id="ARBA00047645"/>
    </source>
</evidence>
<comment type="similarity">
    <text evidence="1 6">Belongs to the acylphosphatase family.</text>
</comment>
<dbReference type="GO" id="GO:0003998">
    <property type="term" value="F:acylphosphatase activity"/>
    <property type="evidence" value="ECO:0007669"/>
    <property type="project" value="UniProtKB-EC"/>
</dbReference>
<reference evidence="8" key="1">
    <citation type="submission" date="2019-02" db="EMBL/GenBank/DDBJ databases">
        <authorList>
            <consortium name="Genoscope - CEA"/>
            <person name="William W."/>
        </authorList>
    </citation>
    <scope>NUCLEOTIDE SEQUENCE [LARGE SCALE GENOMIC DNA]</scope>
    <source>
        <strain evidence="8">YSy11</strain>
    </source>
</reference>
<feature type="domain" description="Acylphosphatase-like" evidence="7">
    <location>
        <begin position="5"/>
        <end position="91"/>
    </location>
</feature>
<dbReference type="EMBL" id="LR215729">
    <property type="protein sequence ID" value="VEV98138.1"/>
    <property type="molecule type" value="Genomic_DNA"/>
</dbReference>
<dbReference type="PROSITE" id="PS51160">
    <property type="entry name" value="ACYLPHOSPHATASE_3"/>
    <property type="match status" value="1"/>
</dbReference>